<dbReference type="Proteomes" id="UP000014207">
    <property type="component" value="Unassembled WGS sequence"/>
</dbReference>
<dbReference type="GO" id="GO:0003995">
    <property type="term" value="F:acyl-CoA dehydrogenase activity"/>
    <property type="evidence" value="ECO:0007669"/>
    <property type="project" value="InterPro"/>
</dbReference>
<evidence type="ECO:0008006" key="4">
    <source>
        <dbReference type="Google" id="ProtNLM"/>
    </source>
</evidence>
<keyword evidence="1" id="KW-0521">NADP</keyword>
<dbReference type="HOGENOM" id="CLU_668632_0_0_10"/>
<dbReference type="SUPFAM" id="SSF53720">
    <property type="entry name" value="ALDH-like"/>
    <property type="match status" value="1"/>
</dbReference>
<organism evidence="2 3">
    <name type="scientific">Bacteroides thetaiotaomicron dnLKV9</name>
    <dbReference type="NCBI Taxonomy" id="1235785"/>
    <lineage>
        <taxon>Bacteria</taxon>
        <taxon>Pseudomonadati</taxon>
        <taxon>Bacteroidota</taxon>
        <taxon>Bacteroidia</taxon>
        <taxon>Bacteroidales</taxon>
        <taxon>Bacteroidaceae</taxon>
        <taxon>Bacteroides</taxon>
    </lineage>
</organism>
<dbReference type="InterPro" id="IPR016161">
    <property type="entry name" value="Ald_DH/histidinol_DH"/>
</dbReference>
<evidence type="ECO:0000256" key="1">
    <source>
        <dbReference type="ARBA" id="ARBA00022857"/>
    </source>
</evidence>
<dbReference type="AlphaFoldDB" id="R9HCU1"/>
<reference evidence="2 3" key="1">
    <citation type="submission" date="2013-04" db="EMBL/GenBank/DDBJ databases">
        <title>The Genome Sequence of Bacteroides thetaiotaomicron dnLKV9.</title>
        <authorList>
            <consortium name="The Broad Institute Genomics Platform"/>
            <consortium name="The Broad Institute Genome Sequencing Center for Infectious Disease"/>
            <person name="Earl A."/>
            <person name="Xavier R."/>
            <person name="Kuhn K."/>
            <person name="Stappenbeck T."/>
            <person name="Walker B."/>
            <person name="Young S."/>
            <person name="Zeng Q."/>
            <person name="Gargeya S."/>
            <person name="Fitzgerald M."/>
            <person name="Haas B."/>
            <person name="Abouelleil A."/>
            <person name="Allen A.W."/>
            <person name="Alvarado L."/>
            <person name="Arachchi H.M."/>
            <person name="Berlin A.M."/>
            <person name="Chapman S.B."/>
            <person name="Gainer-Dewar J."/>
            <person name="Goldberg J."/>
            <person name="Griggs A."/>
            <person name="Gujja S."/>
            <person name="Hansen M."/>
            <person name="Howarth C."/>
            <person name="Imamovic A."/>
            <person name="Ireland A."/>
            <person name="Larimer J."/>
            <person name="McCowan C."/>
            <person name="Murphy C."/>
            <person name="Pearson M."/>
            <person name="Poon T.W."/>
            <person name="Priest M."/>
            <person name="Roberts A."/>
            <person name="Saif S."/>
            <person name="Shea T."/>
            <person name="Sisk P."/>
            <person name="Sykes S."/>
            <person name="Wortman J."/>
            <person name="Nusbaum C."/>
            <person name="Birren B."/>
        </authorList>
    </citation>
    <scope>NUCLEOTIDE SEQUENCE [LARGE SCALE GENOMIC DNA]</scope>
    <source>
        <strain evidence="3">dnLKV9</strain>
    </source>
</reference>
<accession>R9HCU1</accession>
<dbReference type="EMBL" id="ASSM01000006">
    <property type="protein sequence ID" value="EOS01878.1"/>
    <property type="molecule type" value="Genomic_DNA"/>
</dbReference>
<evidence type="ECO:0000313" key="3">
    <source>
        <dbReference type="Proteomes" id="UP000014207"/>
    </source>
</evidence>
<dbReference type="InterPro" id="IPR008670">
    <property type="entry name" value="CoA_reduct_LuxC"/>
</dbReference>
<evidence type="ECO:0000313" key="2">
    <source>
        <dbReference type="EMBL" id="EOS01878.1"/>
    </source>
</evidence>
<proteinExistence type="predicted"/>
<dbReference type="RefSeq" id="WP_016267475.1">
    <property type="nucleotide sequence ID" value="NZ_KE159459.1"/>
</dbReference>
<gene>
    <name evidence="2" type="ORF">C799_00985</name>
</gene>
<comment type="caution">
    <text evidence="2">The sequence shown here is derived from an EMBL/GenBank/DDBJ whole genome shotgun (WGS) entry which is preliminary data.</text>
</comment>
<protein>
    <recommendedName>
        <fullName evidence="4">Long-chain-fatty-acyl-CoA reductase</fullName>
    </recommendedName>
</protein>
<dbReference type="PATRIC" id="fig|1235785.3.peg.989"/>
<dbReference type="Pfam" id="PF05893">
    <property type="entry name" value="LuxC"/>
    <property type="match status" value="1"/>
</dbReference>
<name>R9HCU1_BACT4</name>
<dbReference type="GO" id="GO:0008218">
    <property type="term" value="P:bioluminescence"/>
    <property type="evidence" value="ECO:0007669"/>
    <property type="project" value="InterPro"/>
</dbReference>
<sequence length="407" mass="46856">MDVVIPMQQSSDYILLFPQEIDWEKFTQYHPDEPFSDGVIEFLNALSSVLLKDHRSRMFPDVITFAFFCRRANLIALKERYMQDELRLGRGILFHIAPSNVPINFGYSLVAGLLAGNANVVRVSGKQFTQVDLIIDHLHELIECGKYDDIASRIVLVRYDHTSDANAYFSSLCDVRVIWGGDRTIATLRQNVLPARSFDVCFADRYSIAAIHPKAIMATCDADMKKLAEAFYSDTYLFDQNACSAPQTIFWLKDEHLEAAKDRFWNAVHEHAEHKYRLQAVMSVDKITAFYRQAAYMDVKYEKMPDNVVVRSELAELPKNIEDFRCICGYFSEYTVRSLDEIAPIVTTKYQTLGYYGFEKNELIDFIRRNRLKGLDRVVPIGETTVFALTWDGYNLIDTFTRIPSVI</sequence>